<evidence type="ECO:0000313" key="3">
    <source>
        <dbReference type="Proteomes" id="UP000759537"/>
    </source>
</evidence>
<gene>
    <name evidence="2" type="ORF">DFH94DRAFT_690455</name>
</gene>
<feature type="signal peptide" evidence="1">
    <location>
        <begin position="1"/>
        <end position="22"/>
    </location>
</feature>
<accession>A0A9P5TBQ3</accession>
<organism evidence="2 3">
    <name type="scientific">Russula ochroleuca</name>
    <dbReference type="NCBI Taxonomy" id="152965"/>
    <lineage>
        <taxon>Eukaryota</taxon>
        <taxon>Fungi</taxon>
        <taxon>Dikarya</taxon>
        <taxon>Basidiomycota</taxon>
        <taxon>Agaricomycotina</taxon>
        <taxon>Agaricomycetes</taxon>
        <taxon>Russulales</taxon>
        <taxon>Russulaceae</taxon>
        <taxon>Russula</taxon>
    </lineage>
</organism>
<dbReference type="Proteomes" id="UP000759537">
    <property type="component" value="Unassembled WGS sequence"/>
</dbReference>
<comment type="caution">
    <text evidence="2">The sequence shown here is derived from an EMBL/GenBank/DDBJ whole genome shotgun (WGS) entry which is preliminary data.</text>
</comment>
<evidence type="ECO:0000313" key="2">
    <source>
        <dbReference type="EMBL" id="KAF8483978.1"/>
    </source>
</evidence>
<dbReference type="AlphaFoldDB" id="A0A9P5TBQ3"/>
<name>A0A9P5TBQ3_9AGAM</name>
<keyword evidence="1" id="KW-0732">Signal</keyword>
<protein>
    <submittedName>
        <fullName evidence="2">Uncharacterized protein</fullName>
    </submittedName>
</protein>
<feature type="chain" id="PRO_5040176367" evidence="1">
    <location>
        <begin position="23"/>
        <end position="93"/>
    </location>
</feature>
<reference evidence="2" key="1">
    <citation type="submission" date="2019-10" db="EMBL/GenBank/DDBJ databases">
        <authorList>
            <consortium name="DOE Joint Genome Institute"/>
            <person name="Kuo A."/>
            <person name="Miyauchi S."/>
            <person name="Kiss E."/>
            <person name="Drula E."/>
            <person name="Kohler A."/>
            <person name="Sanchez-Garcia M."/>
            <person name="Andreopoulos B."/>
            <person name="Barry K.W."/>
            <person name="Bonito G."/>
            <person name="Buee M."/>
            <person name="Carver A."/>
            <person name="Chen C."/>
            <person name="Cichocki N."/>
            <person name="Clum A."/>
            <person name="Culley D."/>
            <person name="Crous P.W."/>
            <person name="Fauchery L."/>
            <person name="Girlanda M."/>
            <person name="Hayes R."/>
            <person name="Keri Z."/>
            <person name="LaButti K."/>
            <person name="Lipzen A."/>
            <person name="Lombard V."/>
            <person name="Magnuson J."/>
            <person name="Maillard F."/>
            <person name="Morin E."/>
            <person name="Murat C."/>
            <person name="Nolan M."/>
            <person name="Ohm R."/>
            <person name="Pangilinan J."/>
            <person name="Pereira M."/>
            <person name="Perotto S."/>
            <person name="Peter M."/>
            <person name="Riley R."/>
            <person name="Sitrit Y."/>
            <person name="Stielow B."/>
            <person name="Szollosi G."/>
            <person name="Zifcakova L."/>
            <person name="Stursova M."/>
            <person name="Spatafora J.W."/>
            <person name="Tedersoo L."/>
            <person name="Vaario L.-M."/>
            <person name="Yamada A."/>
            <person name="Yan M."/>
            <person name="Wang P."/>
            <person name="Xu J."/>
            <person name="Bruns T."/>
            <person name="Baldrian P."/>
            <person name="Vilgalys R."/>
            <person name="Henrissat B."/>
            <person name="Grigoriev I.V."/>
            <person name="Hibbett D."/>
            <person name="Nagy L.G."/>
            <person name="Martin F.M."/>
        </authorList>
    </citation>
    <scope>NUCLEOTIDE SEQUENCE</scope>
    <source>
        <strain evidence="2">Prilba</strain>
    </source>
</reference>
<dbReference type="EMBL" id="WHVB01000004">
    <property type="protein sequence ID" value="KAF8483978.1"/>
    <property type="molecule type" value="Genomic_DNA"/>
</dbReference>
<evidence type="ECO:0000256" key="1">
    <source>
        <dbReference type="SAM" id="SignalP"/>
    </source>
</evidence>
<proteinExistence type="predicted"/>
<reference evidence="2" key="2">
    <citation type="journal article" date="2020" name="Nat. Commun.">
        <title>Large-scale genome sequencing of mycorrhizal fungi provides insights into the early evolution of symbiotic traits.</title>
        <authorList>
            <person name="Miyauchi S."/>
            <person name="Kiss E."/>
            <person name="Kuo A."/>
            <person name="Drula E."/>
            <person name="Kohler A."/>
            <person name="Sanchez-Garcia M."/>
            <person name="Morin E."/>
            <person name="Andreopoulos B."/>
            <person name="Barry K.W."/>
            <person name="Bonito G."/>
            <person name="Buee M."/>
            <person name="Carver A."/>
            <person name="Chen C."/>
            <person name="Cichocki N."/>
            <person name="Clum A."/>
            <person name="Culley D."/>
            <person name="Crous P.W."/>
            <person name="Fauchery L."/>
            <person name="Girlanda M."/>
            <person name="Hayes R.D."/>
            <person name="Keri Z."/>
            <person name="LaButti K."/>
            <person name="Lipzen A."/>
            <person name="Lombard V."/>
            <person name="Magnuson J."/>
            <person name="Maillard F."/>
            <person name="Murat C."/>
            <person name="Nolan M."/>
            <person name="Ohm R.A."/>
            <person name="Pangilinan J."/>
            <person name="Pereira M.F."/>
            <person name="Perotto S."/>
            <person name="Peter M."/>
            <person name="Pfister S."/>
            <person name="Riley R."/>
            <person name="Sitrit Y."/>
            <person name="Stielow J.B."/>
            <person name="Szollosi G."/>
            <person name="Zifcakova L."/>
            <person name="Stursova M."/>
            <person name="Spatafora J.W."/>
            <person name="Tedersoo L."/>
            <person name="Vaario L.M."/>
            <person name="Yamada A."/>
            <person name="Yan M."/>
            <person name="Wang P."/>
            <person name="Xu J."/>
            <person name="Bruns T."/>
            <person name="Baldrian P."/>
            <person name="Vilgalys R."/>
            <person name="Dunand C."/>
            <person name="Henrissat B."/>
            <person name="Grigoriev I.V."/>
            <person name="Hibbett D."/>
            <person name="Nagy L.G."/>
            <person name="Martin F.M."/>
        </authorList>
    </citation>
    <scope>NUCLEOTIDE SEQUENCE</scope>
    <source>
        <strain evidence="2">Prilba</strain>
    </source>
</reference>
<keyword evidence="3" id="KW-1185">Reference proteome</keyword>
<sequence length="93" mass="9239">MRATILTSLFFALFALFSVALAVPVAPQGAVSKRQGCQMGACKDATPAAPGSDSGSTIPPSTILELITNLIGLISPDSVQPPAAASTPSPSAA</sequence>